<feature type="transmembrane region" description="Helical" evidence="5">
    <location>
        <begin position="368"/>
        <end position="386"/>
    </location>
</feature>
<dbReference type="Gene3D" id="1.20.1250.20">
    <property type="entry name" value="MFS general substrate transporter like domains"/>
    <property type="match status" value="2"/>
</dbReference>
<reference evidence="7 8" key="1">
    <citation type="journal article" date="2015" name="Genome Announc.">
        <title>Draft Genome Sequence of Cyanobacterium Hassallia byssoidea Strain VB512170, Isolated from Monuments in India.</title>
        <authorList>
            <person name="Singh D."/>
            <person name="Chandrababunaidu M.M."/>
            <person name="Panda A."/>
            <person name="Sen D."/>
            <person name="Bhattacharyya S."/>
            <person name="Adhikary S.P."/>
            <person name="Tripathy S."/>
        </authorList>
    </citation>
    <scope>NUCLEOTIDE SEQUENCE [LARGE SCALE GENOMIC DNA]</scope>
    <source>
        <strain evidence="7 8">VB512170</strain>
    </source>
</reference>
<comment type="subcellular location">
    <subcellularLocation>
        <location evidence="1">Cell membrane</location>
        <topology evidence="1">Multi-pass membrane protein</topology>
    </subcellularLocation>
</comment>
<proteinExistence type="predicted"/>
<feature type="transmembrane region" description="Helical" evidence="5">
    <location>
        <begin position="50"/>
        <end position="69"/>
    </location>
</feature>
<dbReference type="Pfam" id="PF07690">
    <property type="entry name" value="MFS_1"/>
    <property type="match status" value="1"/>
</dbReference>
<evidence type="ECO:0000256" key="2">
    <source>
        <dbReference type="ARBA" id="ARBA00022692"/>
    </source>
</evidence>
<keyword evidence="2 5" id="KW-0812">Transmembrane</keyword>
<dbReference type="RefSeq" id="WP_039754744.1">
    <property type="nucleotide sequence ID" value="NZ_JTCM02000092.1"/>
</dbReference>
<dbReference type="Proteomes" id="UP000031549">
    <property type="component" value="Unassembled WGS sequence"/>
</dbReference>
<accession>A0A846HHZ8</accession>
<dbReference type="CDD" id="cd17489">
    <property type="entry name" value="MFS_YfcJ_like"/>
    <property type="match status" value="1"/>
</dbReference>
<organism evidence="7 8">
    <name type="scientific">Hassallia byssoidea VB512170</name>
    <dbReference type="NCBI Taxonomy" id="1304833"/>
    <lineage>
        <taxon>Bacteria</taxon>
        <taxon>Bacillati</taxon>
        <taxon>Cyanobacteriota</taxon>
        <taxon>Cyanophyceae</taxon>
        <taxon>Nostocales</taxon>
        <taxon>Tolypothrichaceae</taxon>
        <taxon>Hassallia</taxon>
    </lineage>
</organism>
<feature type="transmembrane region" description="Helical" evidence="5">
    <location>
        <begin position="278"/>
        <end position="297"/>
    </location>
</feature>
<dbReference type="InterPro" id="IPR052714">
    <property type="entry name" value="MFS_Exporter"/>
</dbReference>
<feature type="transmembrane region" description="Helical" evidence="5">
    <location>
        <begin position="303"/>
        <end position="326"/>
    </location>
</feature>
<dbReference type="AlphaFoldDB" id="A0A846HHZ8"/>
<dbReference type="PANTHER" id="PTHR23531">
    <property type="entry name" value="QUINOLENE RESISTANCE PROTEIN NORA"/>
    <property type="match status" value="1"/>
</dbReference>
<feature type="transmembrane region" description="Helical" evidence="5">
    <location>
        <begin position="105"/>
        <end position="127"/>
    </location>
</feature>
<evidence type="ECO:0000313" key="7">
    <source>
        <dbReference type="EMBL" id="NEU76051.1"/>
    </source>
</evidence>
<evidence type="ECO:0000259" key="6">
    <source>
        <dbReference type="PROSITE" id="PS50850"/>
    </source>
</evidence>
<feature type="transmembrane region" description="Helical" evidence="5">
    <location>
        <begin position="139"/>
        <end position="161"/>
    </location>
</feature>
<evidence type="ECO:0000313" key="8">
    <source>
        <dbReference type="Proteomes" id="UP000031549"/>
    </source>
</evidence>
<feature type="transmembrane region" description="Helical" evidence="5">
    <location>
        <begin position="338"/>
        <end position="356"/>
    </location>
</feature>
<feature type="transmembrane region" description="Helical" evidence="5">
    <location>
        <begin position="215"/>
        <end position="235"/>
    </location>
</feature>
<gene>
    <name evidence="7" type="ORF">PI95_026735</name>
</gene>
<feature type="domain" description="Major facilitator superfamily (MFS) profile" evidence="6">
    <location>
        <begin position="15"/>
        <end position="391"/>
    </location>
</feature>
<evidence type="ECO:0000256" key="5">
    <source>
        <dbReference type="SAM" id="Phobius"/>
    </source>
</evidence>
<dbReference type="SUPFAM" id="SSF103473">
    <property type="entry name" value="MFS general substrate transporter"/>
    <property type="match status" value="1"/>
</dbReference>
<dbReference type="InterPro" id="IPR036259">
    <property type="entry name" value="MFS_trans_sf"/>
</dbReference>
<dbReference type="PROSITE" id="PS50850">
    <property type="entry name" value="MFS"/>
    <property type="match status" value="1"/>
</dbReference>
<dbReference type="EMBL" id="JTCM02000092">
    <property type="protein sequence ID" value="NEU76051.1"/>
    <property type="molecule type" value="Genomic_DNA"/>
</dbReference>
<evidence type="ECO:0000256" key="1">
    <source>
        <dbReference type="ARBA" id="ARBA00004651"/>
    </source>
</evidence>
<dbReference type="GO" id="GO:0005886">
    <property type="term" value="C:plasma membrane"/>
    <property type="evidence" value="ECO:0007669"/>
    <property type="project" value="UniProtKB-SubCell"/>
</dbReference>
<feature type="transmembrane region" description="Helical" evidence="5">
    <location>
        <begin position="247"/>
        <end position="266"/>
    </location>
</feature>
<name>A0A846HHZ8_9CYAN</name>
<dbReference type="PANTHER" id="PTHR23531:SF1">
    <property type="entry name" value="QUINOLENE RESISTANCE PROTEIN NORA"/>
    <property type="match status" value="1"/>
</dbReference>
<comment type="caution">
    <text evidence="7">The sequence shown here is derived from an EMBL/GenBank/DDBJ whole genome shotgun (WGS) entry which is preliminary data.</text>
</comment>
<dbReference type="InterPro" id="IPR011701">
    <property type="entry name" value="MFS"/>
</dbReference>
<keyword evidence="3 5" id="KW-1133">Transmembrane helix</keyword>
<protein>
    <submittedName>
        <fullName evidence="7">MFS transporter</fullName>
    </submittedName>
</protein>
<evidence type="ECO:0000256" key="4">
    <source>
        <dbReference type="ARBA" id="ARBA00023136"/>
    </source>
</evidence>
<dbReference type="InterPro" id="IPR020846">
    <property type="entry name" value="MFS_dom"/>
</dbReference>
<keyword evidence="4 5" id="KW-0472">Membrane</keyword>
<sequence length="409" mass="43788">MKLFRSFDARLRRKNLLILFTAGLLFWSSMGSLLPTLPLYVEHVGATKQQIGIVMGSFAIGLLLSRPWLGKTADRRGRKIVLLIGTLVAAIAPFGFLVVKSIPLLMVLRAFHGISIAAFVTGYLALVADLSDETNRGELIGYMSLVTPIGLAIGPAIGGYLQAAAGYTALFVCTAALGGLAALCVLAIVNPPVKTTELSENNNSQLWRILISPRVRIPAVIMFAIGLAFGNLHTFAPLYIKSTGVDLNAGLFYTAGAIASFSVRLFAGRASDRFGRGLFITISLVVYTIAMLLLWKANSAATFLFAAIIEGAGAGTLMPMISTMVVDRALPQERGRMFAVCLTGLDVGIAIASPVFGSIADQVGYRDMFSYAALLVFLAFVIFITMSGKDLANSWRFAIGRTPDIYALK</sequence>
<feature type="transmembrane region" description="Helical" evidence="5">
    <location>
        <begin position="167"/>
        <end position="189"/>
    </location>
</feature>
<keyword evidence="8" id="KW-1185">Reference proteome</keyword>
<dbReference type="GO" id="GO:0022857">
    <property type="term" value="F:transmembrane transporter activity"/>
    <property type="evidence" value="ECO:0007669"/>
    <property type="project" value="InterPro"/>
</dbReference>
<feature type="transmembrane region" description="Helical" evidence="5">
    <location>
        <begin position="81"/>
        <end position="99"/>
    </location>
</feature>
<evidence type="ECO:0000256" key="3">
    <source>
        <dbReference type="ARBA" id="ARBA00022989"/>
    </source>
</evidence>